<keyword evidence="1" id="KW-0472">Membrane</keyword>
<reference evidence="3" key="2">
    <citation type="submission" date="2024-07" db="EMBL/GenBank/DDBJ databases">
        <title>Streptomyces haneummycinica sp. nov., a new antibiotic-producing actinobacterium isolated from marine sediment.</title>
        <authorList>
            <person name="Uemura M."/>
            <person name="Hamada M."/>
            <person name="Hirano S."/>
            <person name="Kobayashi K."/>
            <person name="Ohshiro T."/>
            <person name="Kobayashi T."/>
            <person name="Terahara T."/>
        </authorList>
    </citation>
    <scope>NUCLEOTIDE SEQUENCE</scope>
    <source>
        <strain evidence="3">KM77-8</strain>
    </source>
</reference>
<protein>
    <recommendedName>
        <fullName evidence="2">Transglycosylase SLT domain-containing protein</fullName>
    </recommendedName>
</protein>
<dbReference type="Gene3D" id="1.10.530.10">
    <property type="match status" value="1"/>
</dbReference>
<dbReference type="InterPro" id="IPR023346">
    <property type="entry name" value="Lysozyme-like_dom_sf"/>
</dbReference>
<dbReference type="CDD" id="cd00254">
    <property type="entry name" value="LT-like"/>
    <property type="match status" value="1"/>
</dbReference>
<accession>A0AAT9HX78</accession>
<feature type="domain" description="Transglycosylase SLT" evidence="2">
    <location>
        <begin position="115"/>
        <end position="222"/>
    </location>
</feature>
<dbReference type="EMBL" id="AP035768">
    <property type="protein sequence ID" value="BFO21944.1"/>
    <property type="molecule type" value="Genomic_DNA"/>
</dbReference>
<reference evidence="3" key="1">
    <citation type="submission" date="2024-06" db="EMBL/GenBank/DDBJ databases">
        <authorList>
            <consortium name="consrtm"/>
            <person name="Uemura M."/>
            <person name="Terahara T."/>
        </authorList>
    </citation>
    <scope>NUCLEOTIDE SEQUENCE</scope>
    <source>
        <strain evidence="3">KM77-8</strain>
    </source>
</reference>
<dbReference type="PROSITE" id="PS51257">
    <property type="entry name" value="PROKAR_LIPOPROTEIN"/>
    <property type="match status" value="1"/>
</dbReference>
<gene>
    <name evidence="3" type="ORF">SHKM778_83320</name>
</gene>
<evidence type="ECO:0000256" key="1">
    <source>
        <dbReference type="SAM" id="Phobius"/>
    </source>
</evidence>
<sequence>MDADEERKAAGGTSAATRNTLLAGTGCGCLMSPLVVVVMGVVVLIFGGLGVLLAPLIFLILLFGGGGGSASQSDAEEVVTVFQGDGGGELDETTVPDDLVDPINEAGSVCDVVGPVVIAAQIERESGFNASMKGPDGELGLSQLPPAVFEEYGEDDDDNDETSALDAEDSIMAQGRYLCALADQVQKAVDDGTVTGSVLDLALAAYHVGPDVVLAAGGLPQTNEAQGYVAAVRAQFANYSGVAPIPYEDNPNTGASASPAP</sequence>
<keyword evidence="1" id="KW-1133">Transmembrane helix</keyword>
<dbReference type="InterPro" id="IPR008258">
    <property type="entry name" value="Transglycosylase_SLT_dom_1"/>
</dbReference>
<dbReference type="SUPFAM" id="SSF53955">
    <property type="entry name" value="Lysozyme-like"/>
    <property type="match status" value="1"/>
</dbReference>
<dbReference type="AlphaFoldDB" id="A0AAT9HX78"/>
<evidence type="ECO:0000259" key="2">
    <source>
        <dbReference type="Pfam" id="PF01464"/>
    </source>
</evidence>
<keyword evidence="1" id="KW-0812">Transmembrane</keyword>
<feature type="transmembrane region" description="Helical" evidence="1">
    <location>
        <begin position="34"/>
        <end position="63"/>
    </location>
</feature>
<evidence type="ECO:0000313" key="3">
    <source>
        <dbReference type="EMBL" id="BFO21944.1"/>
    </source>
</evidence>
<organism evidence="3">
    <name type="scientific">Streptomyces haneummycinicus</name>
    <dbReference type="NCBI Taxonomy" id="3074435"/>
    <lineage>
        <taxon>Bacteria</taxon>
        <taxon>Bacillati</taxon>
        <taxon>Actinomycetota</taxon>
        <taxon>Actinomycetes</taxon>
        <taxon>Kitasatosporales</taxon>
        <taxon>Streptomycetaceae</taxon>
        <taxon>Streptomyces</taxon>
    </lineage>
</organism>
<name>A0AAT9HX78_9ACTN</name>
<dbReference type="Pfam" id="PF01464">
    <property type="entry name" value="SLT"/>
    <property type="match status" value="1"/>
</dbReference>
<proteinExistence type="predicted"/>